<dbReference type="Proteomes" id="UP000326939">
    <property type="component" value="Chromosome 16"/>
</dbReference>
<name>A0A5N5JY01_9ROSI</name>
<reference evidence="2" key="1">
    <citation type="journal article" date="2019" name="Gigascience">
        <title>De novo genome assembly of the endangered Acer yangbiense, a plant species with extremely small populations endemic to Yunnan Province, China.</title>
        <authorList>
            <person name="Yang J."/>
            <person name="Wariss H.M."/>
            <person name="Tao L."/>
            <person name="Zhang R."/>
            <person name="Yun Q."/>
            <person name="Hollingsworth P."/>
            <person name="Dao Z."/>
            <person name="Luo G."/>
            <person name="Guo H."/>
            <person name="Ma Y."/>
            <person name="Sun W."/>
        </authorList>
    </citation>
    <scope>NUCLEOTIDE SEQUENCE [LARGE SCALE GENOMIC DNA]</scope>
    <source>
        <strain evidence="2">cv. br00</strain>
    </source>
</reference>
<organism evidence="1 2">
    <name type="scientific">Salix brachista</name>
    <dbReference type="NCBI Taxonomy" id="2182728"/>
    <lineage>
        <taxon>Eukaryota</taxon>
        <taxon>Viridiplantae</taxon>
        <taxon>Streptophyta</taxon>
        <taxon>Embryophyta</taxon>
        <taxon>Tracheophyta</taxon>
        <taxon>Spermatophyta</taxon>
        <taxon>Magnoliopsida</taxon>
        <taxon>eudicotyledons</taxon>
        <taxon>Gunneridae</taxon>
        <taxon>Pentapetalae</taxon>
        <taxon>rosids</taxon>
        <taxon>fabids</taxon>
        <taxon>Malpighiales</taxon>
        <taxon>Salicaceae</taxon>
        <taxon>Saliceae</taxon>
        <taxon>Salix</taxon>
    </lineage>
</organism>
<dbReference type="EMBL" id="VDCV01000016">
    <property type="protein sequence ID" value="KAB5519727.1"/>
    <property type="molecule type" value="Genomic_DNA"/>
</dbReference>
<evidence type="ECO:0000313" key="2">
    <source>
        <dbReference type="Proteomes" id="UP000326939"/>
    </source>
</evidence>
<accession>A0A5N5JY01</accession>
<sequence length="106" mass="11916">MIAKYEFTVFAVWPAVTRMLIDPLSPGAMLVCIPGLSTAGRRSAVIAIRFLFFYMIKSEAQEEDQVNDHDCCIGAWDEFECEILDLFFFVTLLESGFSKTTCDSSP</sequence>
<gene>
    <name evidence="1" type="ORF">DKX38_024046</name>
</gene>
<protein>
    <submittedName>
        <fullName evidence="1">Uncharacterized protein</fullName>
    </submittedName>
</protein>
<proteinExistence type="predicted"/>
<keyword evidence="2" id="KW-1185">Reference proteome</keyword>
<comment type="caution">
    <text evidence="1">The sequence shown here is derived from an EMBL/GenBank/DDBJ whole genome shotgun (WGS) entry which is preliminary data.</text>
</comment>
<evidence type="ECO:0000313" key="1">
    <source>
        <dbReference type="EMBL" id="KAB5519727.1"/>
    </source>
</evidence>
<dbReference type="AlphaFoldDB" id="A0A5N5JY01"/>